<evidence type="ECO:0000256" key="4">
    <source>
        <dbReference type="ARBA" id="ARBA00023015"/>
    </source>
</evidence>
<evidence type="ECO:0000256" key="1">
    <source>
        <dbReference type="ARBA" id="ARBA00022723"/>
    </source>
</evidence>
<evidence type="ECO:0000256" key="7">
    <source>
        <dbReference type="ARBA" id="ARBA00023170"/>
    </source>
</evidence>
<keyword evidence="5" id="KW-0238">DNA-binding</keyword>
<dbReference type="InterPro" id="IPR000536">
    <property type="entry name" value="Nucl_hrmn_rcpt_lig-bd"/>
</dbReference>
<reference evidence="12" key="1">
    <citation type="submission" date="2020-11" db="EMBL/GenBank/DDBJ databases">
        <authorList>
            <person name="Tran Van P."/>
        </authorList>
    </citation>
    <scope>NUCLEOTIDE SEQUENCE</scope>
</reference>
<feature type="region of interest" description="Disordered" evidence="9">
    <location>
        <begin position="93"/>
        <end position="118"/>
    </location>
</feature>
<dbReference type="SUPFAM" id="SSF48508">
    <property type="entry name" value="Nuclear receptor ligand-binding domain"/>
    <property type="match status" value="1"/>
</dbReference>
<dbReference type="PRINTS" id="PR00047">
    <property type="entry name" value="STROIDFINGER"/>
</dbReference>
<evidence type="ECO:0000259" key="11">
    <source>
        <dbReference type="PROSITE" id="PS51843"/>
    </source>
</evidence>
<dbReference type="InterPro" id="IPR013088">
    <property type="entry name" value="Znf_NHR/GATA"/>
</dbReference>
<dbReference type="Pfam" id="PF00105">
    <property type="entry name" value="zf-C4"/>
    <property type="match status" value="1"/>
</dbReference>
<keyword evidence="6" id="KW-0804">Transcription</keyword>
<feature type="compositionally biased region" description="Polar residues" evidence="9">
    <location>
        <begin position="102"/>
        <end position="118"/>
    </location>
</feature>
<dbReference type="Proteomes" id="UP000728032">
    <property type="component" value="Unassembled WGS sequence"/>
</dbReference>
<evidence type="ECO:0000256" key="8">
    <source>
        <dbReference type="ARBA" id="ARBA00023242"/>
    </source>
</evidence>
<dbReference type="PROSITE" id="PS00031">
    <property type="entry name" value="NUCLEAR_REC_DBD_1"/>
    <property type="match status" value="1"/>
</dbReference>
<evidence type="ECO:0000256" key="9">
    <source>
        <dbReference type="SAM" id="MobiDB-lite"/>
    </source>
</evidence>
<keyword evidence="7" id="KW-0675">Receptor</keyword>
<dbReference type="GO" id="GO:0030154">
    <property type="term" value="P:cell differentiation"/>
    <property type="evidence" value="ECO:0007669"/>
    <property type="project" value="TreeGrafter"/>
</dbReference>
<dbReference type="PANTHER" id="PTHR24082">
    <property type="entry name" value="NUCLEAR HORMONE RECEPTOR"/>
    <property type="match status" value="1"/>
</dbReference>
<dbReference type="InterPro" id="IPR001628">
    <property type="entry name" value="Znf_hrmn_rcpt"/>
</dbReference>
<accession>A0A7R9LC21</accession>
<dbReference type="InterPro" id="IPR001728">
    <property type="entry name" value="ThyrH_rcpt"/>
</dbReference>
<dbReference type="EMBL" id="OC915149">
    <property type="protein sequence ID" value="CAD7638917.1"/>
    <property type="molecule type" value="Genomic_DNA"/>
</dbReference>
<dbReference type="SUPFAM" id="SSF57716">
    <property type="entry name" value="Glucocorticoid receptor-like (DNA-binding domain)"/>
    <property type="match status" value="1"/>
</dbReference>
<feature type="domain" description="NR LBD" evidence="11">
    <location>
        <begin position="141"/>
        <end position="371"/>
    </location>
</feature>
<feature type="domain" description="Nuclear receptor" evidence="10">
    <location>
        <begin position="6"/>
        <end position="81"/>
    </location>
</feature>
<dbReference type="EMBL" id="CAJPVJ010000324">
    <property type="protein sequence ID" value="CAG2162071.1"/>
    <property type="molecule type" value="Genomic_DNA"/>
</dbReference>
<organism evidence="12">
    <name type="scientific">Oppiella nova</name>
    <dbReference type="NCBI Taxonomy" id="334625"/>
    <lineage>
        <taxon>Eukaryota</taxon>
        <taxon>Metazoa</taxon>
        <taxon>Ecdysozoa</taxon>
        <taxon>Arthropoda</taxon>
        <taxon>Chelicerata</taxon>
        <taxon>Arachnida</taxon>
        <taxon>Acari</taxon>
        <taxon>Acariformes</taxon>
        <taxon>Sarcoptiformes</taxon>
        <taxon>Oribatida</taxon>
        <taxon>Brachypylina</taxon>
        <taxon>Oppioidea</taxon>
        <taxon>Oppiidae</taxon>
        <taxon>Oppiella</taxon>
    </lineage>
</organism>
<keyword evidence="3" id="KW-0862">Zinc</keyword>
<protein>
    <submittedName>
        <fullName evidence="12">Uncharacterized protein</fullName>
    </submittedName>
</protein>
<name>A0A7R9LC21_9ACAR</name>
<evidence type="ECO:0000313" key="13">
    <source>
        <dbReference type="Proteomes" id="UP000728032"/>
    </source>
</evidence>
<dbReference type="Gene3D" id="1.10.565.10">
    <property type="entry name" value="Retinoid X Receptor"/>
    <property type="match status" value="1"/>
</dbReference>
<evidence type="ECO:0000256" key="2">
    <source>
        <dbReference type="ARBA" id="ARBA00022771"/>
    </source>
</evidence>
<dbReference type="OrthoDB" id="6531174at2759"/>
<dbReference type="PRINTS" id="PR00546">
    <property type="entry name" value="THYROIDHORMR"/>
</dbReference>
<dbReference type="GO" id="GO:0000978">
    <property type="term" value="F:RNA polymerase II cis-regulatory region sequence-specific DNA binding"/>
    <property type="evidence" value="ECO:0007669"/>
    <property type="project" value="TreeGrafter"/>
</dbReference>
<dbReference type="InterPro" id="IPR035500">
    <property type="entry name" value="NHR-like_dom_sf"/>
</dbReference>
<proteinExistence type="predicted"/>
<keyword evidence="13" id="KW-1185">Reference proteome</keyword>
<evidence type="ECO:0000256" key="3">
    <source>
        <dbReference type="ARBA" id="ARBA00022833"/>
    </source>
</evidence>
<gene>
    <name evidence="12" type="ORF">ONB1V03_LOCUS1671</name>
</gene>
<dbReference type="Gene3D" id="3.30.50.10">
    <property type="entry name" value="Erythroid Transcription Factor GATA-1, subunit A"/>
    <property type="match status" value="1"/>
</dbReference>
<evidence type="ECO:0000256" key="6">
    <source>
        <dbReference type="ARBA" id="ARBA00023163"/>
    </source>
</evidence>
<dbReference type="InterPro" id="IPR050234">
    <property type="entry name" value="Nuclear_hormone_rcpt_NR1"/>
</dbReference>
<keyword evidence="2" id="KW-0863">Zinc-finger</keyword>
<dbReference type="SMART" id="SM00399">
    <property type="entry name" value="ZnF_C4"/>
    <property type="match status" value="1"/>
</dbReference>
<dbReference type="GO" id="GO:0045944">
    <property type="term" value="P:positive regulation of transcription by RNA polymerase II"/>
    <property type="evidence" value="ECO:0007669"/>
    <property type="project" value="TreeGrafter"/>
</dbReference>
<sequence length="371" mass="43235">MKRQTNKICEICSDKGIGRHFGIITCESCKAFFRRNANKEQLFECPSDGKCKININTRKLCPKCRLHKCFAVGMKKELILSDEEREQRRRVLEENRRKRQLNESQTSSSEVNKSSNPASIVSTISDDSFLGDITDSVLDVTDEDLSAQIMEIENYVNSEDTDQSIETLSERLMLKEIRQKAQKMTVIPMFKELTDYNGLNDLEVNKIGELLAISKIFDYPATKNTLIIENKLDYVHFYSKRTEECVKEALNYCKGLSGFTNTCPDDQYTLFKHGSVEMMLLRSLMFYNNDEKYFKLNLYLDKFLPQWKRDRLILELISAIALFNPNRPNLKHRQNIRLEQQLYLLLKCRSDCESQERMNVTDSDISANLRL</sequence>
<dbReference type="PROSITE" id="PS51030">
    <property type="entry name" value="NUCLEAR_REC_DBD_2"/>
    <property type="match status" value="1"/>
</dbReference>
<evidence type="ECO:0000259" key="10">
    <source>
        <dbReference type="PROSITE" id="PS51030"/>
    </source>
</evidence>
<evidence type="ECO:0000256" key="5">
    <source>
        <dbReference type="ARBA" id="ARBA00023125"/>
    </source>
</evidence>
<dbReference type="PANTHER" id="PTHR24082:SF283">
    <property type="entry name" value="NUCLEAR HORMONE RECEPTOR HR96"/>
    <property type="match status" value="1"/>
</dbReference>
<dbReference type="PROSITE" id="PS51843">
    <property type="entry name" value="NR_LBD"/>
    <property type="match status" value="1"/>
</dbReference>
<dbReference type="GO" id="GO:0004879">
    <property type="term" value="F:nuclear receptor activity"/>
    <property type="evidence" value="ECO:0007669"/>
    <property type="project" value="InterPro"/>
</dbReference>
<evidence type="ECO:0000313" key="12">
    <source>
        <dbReference type="EMBL" id="CAD7638917.1"/>
    </source>
</evidence>
<keyword evidence="8" id="KW-0539">Nucleus</keyword>
<keyword evidence="4" id="KW-0805">Transcription regulation</keyword>
<dbReference type="AlphaFoldDB" id="A0A7R9LC21"/>
<dbReference type="GO" id="GO:0000122">
    <property type="term" value="P:negative regulation of transcription by RNA polymerase II"/>
    <property type="evidence" value="ECO:0007669"/>
    <property type="project" value="TreeGrafter"/>
</dbReference>
<keyword evidence="1" id="KW-0479">Metal-binding</keyword>
<dbReference type="GO" id="GO:0008270">
    <property type="term" value="F:zinc ion binding"/>
    <property type="evidence" value="ECO:0007669"/>
    <property type="project" value="UniProtKB-KW"/>
</dbReference>